<dbReference type="InterPro" id="IPR052949">
    <property type="entry name" value="PA_immunity-related"/>
</dbReference>
<dbReference type="PANTHER" id="PTHR42999:SF1">
    <property type="entry name" value="PENTAPEPTIDE REPEAT-CONTAINING PROTEIN"/>
    <property type="match status" value="1"/>
</dbReference>
<gene>
    <name evidence="1" type="ORF">NC99_36530</name>
</gene>
<dbReference type="EMBL" id="LGIA01000182">
    <property type="protein sequence ID" value="KOH43569.1"/>
    <property type="molecule type" value="Genomic_DNA"/>
</dbReference>
<dbReference type="PANTHER" id="PTHR42999">
    <property type="entry name" value="ANTIBIOTIC RESISTANCE PROTEIN MCBG"/>
    <property type="match status" value="1"/>
</dbReference>
<dbReference type="SUPFAM" id="SSF141571">
    <property type="entry name" value="Pentapeptide repeat-like"/>
    <property type="match status" value="1"/>
</dbReference>
<evidence type="ECO:0000313" key="2">
    <source>
        <dbReference type="Proteomes" id="UP000036958"/>
    </source>
</evidence>
<evidence type="ECO:0008006" key="3">
    <source>
        <dbReference type="Google" id="ProtNLM"/>
    </source>
</evidence>
<dbReference type="Proteomes" id="UP000036958">
    <property type="component" value="Unassembled WGS sequence"/>
</dbReference>
<organism evidence="1 2">
    <name type="scientific">Sunxiuqinia dokdonensis</name>
    <dbReference type="NCBI Taxonomy" id="1409788"/>
    <lineage>
        <taxon>Bacteria</taxon>
        <taxon>Pseudomonadati</taxon>
        <taxon>Bacteroidota</taxon>
        <taxon>Bacteroidia</taxon>
        <taxon>Marinilabiliales</taxon>
        <taxon>Prolixibacteraceae</taxon>
        <taxon>Sunxiuqinia</taxon>
    </lineage>
</organism>
<sequence length="195" mass="22438">MMKHMIEQENDNEIFQQVDFSKEQLAGCEFIECRFVNCSFSASDLTDTDFLDCSFEDCDFTLVKLNATGLKDVCFKRCKLMGFDFTLCSDFLFQVEFDVCQLDYALFTKKKMKKTTFRQCSLVECDFTECQLTESVFDDCILTGSTFYRSGLTKADFRTAIGFSIDPDQNHLKKARFSQAGLAGLLEKYDLRIEA</sequence>
<dbReference type="AlphaFoldDB" id="A0A0L8V556"/>
<proteinExistence type="predicted"/>
<dbReference type="OrthoDB" id="67652at2"/>
<dbReference type="Gene3D" id="2.160.20.80">
    <property type="entry name" value="E3 ubiquitin-protein ligase SopA"/>
    <property type="match status" value="1"/>
</dbReference>
<keyword evidence="2" id="KW-1185">Reference proteome</keyword>
<reference evidence="2" key="1">
    <citation type="submission" date="2015-07" db="EMBL/GenBank/DDBJ databases">
        <title>Genome sequencing of Sunxiuqinia dokdonensis strain SK.</title>
        <authorList>
            <person name="Ahn S."/>
            <person name="Kim B.-C."/>
        </authorList>
    </citation>
    <scope>NUCLEOTIDE SEQUENCE [LARGE SCALE GENOMIC DNA]</scope>
    <source>
        <strain evidence="2">SK</strain>
    </source>
</reference>
<comment type="caution">
    <text evidence="1">The sequence shown here is derived from an EMBL/GenBank/DDBJ whole genome shotgun (WGS) entry which is preliminary data.</text>
</comment>
<evidence type="ECO:0000313" key="1">
    <source>
        <dbReference type="EMBL" id="KOH43569.1"/>
    </source>
</evidence>
<dbReference type="Pfam" id="PF00805">
    <property type="entry name" value="Pentapeptide"/>
    <property type="match status" value="1"/>
</dbReference>
<name>A0A0L8V556_9BACT</name>
<dbReference type="STRING" id="1409788.NC99_36530"/>
<accession>A0A0L8V556</accession>
<dbReference type="Pfam" id="PF13599">
    <property type="entry name" value="Pentapeptide_4"/>
    <property type="match status" value="1"/>
</dbReference>
<protein>
    <recommendedName>
        <fullName evidence="3">Pentapeptide repeat-containing protein</fullName>
    </recommendedName>
</protein>
<dbReference type="InterPro" id="IPR001646">
    <property type="entry name" value="5peptide_repeat"/>
</dbReference>